<name>A0A1H9YP01_9FIRM</name>
<dbReference type="OrthoDB" id="9808843at2"/>
<dbReference type="PROSITE" id="PS50921">
    <property type="entry name" value="ANTAR"/>
    <property type="match status" value="1"/>
</dbReference>
<evidence type="ECO:0000313" key="3">
    <source>
        <dbReference type="Proteomes" id="UP000199800"/>
    </source>
</evidence>
<dbReference type="InterPro" id="IPR036388">
    <property type="entry name" value="WH-like_DNA-bd_sf"/>
</dbReference>
<dbReference type="SMART" id="SM01012">
    <property type="entry name" value="ANTAR"/>
    <property type="match status" value="1"/>
</dbReference>
<keyword evidence="3" id="KW-1185">Reference proteome</keyword>
<dbReference type="InterPro" id="IPR011006">
    <property type="entry name" value="CheY-like_superfamily"/>
</dbReference>
<proteinExistence type="predicted"/>
<sequence length="179" mass="20424">MLSFIVLFPKLENGKSIKNVLVRCGLEVQAVCTLGAQAISLANELDEGIIICGYKFADMHYLELYNYLPRSFQMLLIASPAKLSECMNNEIICLGMPLKTKDLMNTLEMMTYQYTRQKKKKAGKQRSQADKDTIDKAKIVLMERNNMSEEEAHRYIQKTSMDSGTNMVETAEMILSMMR</sequence>
<evidence type="ECO:0000259" key="1">
    <source>
        <dbReference type="PROSITE" id="PS50921"/>
    </source>
</evidence>
<dbReference type="STRING" id="29364.SAMN04487772_102128"/>
<dbReference type="EMBL" id="FOHN01000002">
    <property type="protein sequence ID" value="SES70773.1"/>
    <property type="molecule type" value="Genomic_DNA"/>
</dbReference>
<dbReference type="GO" id="GO:0003723">
    <property type="term" value="F:RNA binding"/>
    <property type="evidence" value="ECO:0007669"/>
    <property type="project" value="InterPro"/>
</dbReference>
<dbReference type="AlphaFoldDB" id="A0A1H9YP01"/>
<accession>A0A1H9YP01</accession>
<dbReference type="Gene3D" id="1.10.10.10">
    <property type="entry name" value="Winged helix-like DNA-binding domain superfamily/Winged helix DNA-binding domain"/>
    <property type="match status" value="1"/>
</dbReference>
<organism evidence="2 3">
    <name type="scientific">[Clostridium] polysaccharolyticum</name>
    <dbReference type="NCBI Taxonomy" id="29364"/>
    <lineage>
        <taxon>Bacteria</taxon>
        <taxon>Bacillati</taxon>
        <taxon>Bacillota</taxon>
        <taxon>Clostridia</taxon>
        <taxon>Lachnospirales</taxon>
        <taxon>Lachnospiraceae</taxon>
    </lineage>
</organism>
<dbReference type="RefSeq" id="WP_092475600.1">
    <property type="nucleotide sequence ID" value="NZ_FOHN01000002.1"/>
</dbReference>
<evidence type="ECO:0000313" key="2">
    <source>
        <dbReference type="EMBL" id="SES70773.1"/>
    </source>
</evidence>
<dbReference type="Proteomes" id="UP000199800">
    <property type="component" value="Unassembled WGS sequence"/>
</dbReference>
<reference evidence="2 3" key="1">
    <citation type="submission" date="2016-10" db="EMBL/GenBank/DDBJ databases">
        <authorList>
            <person name="de Groot N.N."/>
        </authorList>
    </citation>
    <scope>NUCLEOTIDE SEQUENCE [LARGE SCALE GENOMIC DNA]</scope>
    <source>
        <strain evidence="2 3">DSM 1801</strain>
    </source>
</reference>
<dbReference type="Pfam" id="PF03861">
    <property type="entry name" value="ANTAR"/>
    <property type="match status" value="1"/>
</dbReference>
<dbReference type="SUPFAM" id="SSF52172">
    <property type="entry name" value="CheY-like"/>
    <property type="match status" value="1"/>
</dbReference>
<dbReference type="InterPro" id="IPR005561">
    <property type="entry name" value="ANTAR"/>
</dbReference>
<protein>
    <submittedName>
        <fullName evidence="2">Response regulator NasT</fullName>
    </submittedName>
</protein>
<gene>
    <name evidence="2" type="ORF">SAMN04487772_102128</name>
</gene>
<feature type="domain" description="ANTAR" evidence="1">
    <location>
        <begin position="114"/>
        <end position="175"/>
    </location>
</feature>